<dbReference type="RefSeq" id="WP_149074307.1">
    <property type="nucleotide sequence ID" value="NZ_CP043329.1"/>
</dbReference>
<feature type="domain" description="D-isomer specific 2-hydroxyacid dehydrogenase NAD-binding" evidence="6">
    <location>
        <begin position="109"/>
        <end position="293"/>
    </location>
</feature>
<dbReference type="Pfam" id="PF00389">
    <property type="entry name" value="2-Hacid_dh"/>
    <property type="match status" value="1"/>
</dbReference>
<dbReference type="PANTHER" id="PTHR43026:SF1">
    <property type="entry name" value="2-HYDROXYACID DEHYDROGENASE HOMOLOG 1-RELATED"/>
    <property type="match status" value="1"/>
</dbReference>
<dbReference type="Pfam" id="PF02826">
    <property type="entry name" value="2-Hacid_dh_C"/>
    <property type="match status" value="1"/>
</dbReference>
<dbReference type="InterPro" id="IPR036291">
    <property type="entry name" value="NAD(P)-bd_dom_sf"/>
</dbReference>
<feature type="domain" description="D-isomer specific 2-hydroxyacid dehydrogenase catalytic" evidence="5">
    <location>
        <begin position="5"/>
        <end position="318"/>
    </location>
</feature>
<keyword evidence="2 4" id="KW-0560">Oxidoreductase</keyword>
<dbReference type="PANTHER" id="PTHR43026">
    <property type="entry name" value="2-HYDROXYACID DEHYDROGENASE HOMOLOG 1-RELATED"/>
    <property type="match status" value="1"/>
</dbReference>
<dbReference type="InterPro" id="IPR058205">
    <property type="entry name" value="D-LDH-like"/>
</dbReference>
<dbReference type="CDD" id="cd12183">
    <property type="entry name" value="LDH_like_2"/>
    <property type="match status" value="1"/>
</dbReference>
<dbReference type="EMBL" id="CP043329">
    <property type="protein sequence ID" value="QEK51281.1"/>
    <property type="molecule type" value="Genomic_DNA"/>
</dbReference>
<dbReference type="PROSITE" id="PS00671">
    <property type="entry name" value="D_2_HYDROXYACID_DH_3"/>
    <property type="match status" value="1"/>
</dbReference>
<evidence type="ECO:0000256" key="4">
    <source>
        <dbReference type="RuleBase" id="RU003719"/>
    </source>
</evidence>
<sequence length="345" mass="37986">MKVVVYSTRSFEKELLAKANQKKHDITLISNPLTDETTSYAEGKDAVVVFTSDDVSASVIQKLAHYGVKYIATRSVGTDHIDKKAAAAANIKIANIPSYSPHSIAEHVLTLVLALNRKILLSTQRSKNFDFRLDGLVGFTLYGKTVGIIGLGEIGLITAKIFNGFGCKVLAYNQVKYQHTGIQQVGLEELYAKSDIISLHVPLNDATRHIINAENLAKMKPGVMLINTGRGGLLNTNDVLQALKSGKIGALGADVYEYEHGLFFENHHQDKEKDCLLQQLLAFSNVMITPHQAFLTTEALQEIAQLTIKSLDLWQENKCVGKACACAKNCQKETIKEKQLLPHQL</sequence>
<dbReference type="InterPro" id="IPR006140">
    <property type="entry name" value="D-isomer_DH_NAD-bd"/>
</dbReference>
<dbReference type="PROSITE" id="PS00670">
    <property type="entry name" value="D_2_HYDROXYACID_DH_2"/>
    <property type="match status" value="1"/>
</dbReference>
<evidence type="ECO:0000256" key="1">
    <source>
        <dbReference type="ARBA" id="ARBA00005854"/>
    </source>
</evidence>
<dbReference type="InterPro" id="IPR029753">
    <property type="entry name" value="D-isomer_DH_CS"/>
</dbReference>
<dbReference type="AlphaFoldDB" id="A0A5C0VHX5"/>
<keyword evidence="8" id="KW-1185">Reference proteome</keyword>
<dbReference type="Gene3D" id="3.40.50.720">
    <property type="entry name" value="NAD(P)-binding Rossmann-like Domain"/>
    <property type="match status" value="2"/>
</dbReference>
<keyword evidence="3" id="KW-0520">NAD</keyword>
<dbReference type="SUPFAM" id="SSF51735">
    <property type="entry name" value="NAD(P)-binding Rossmann-fold domains"/>
    <property type="match status" value="1"/>
</dbReference>
<dbReference type="GO" id="GO:0051287">
    <property type="term" value="F:NAD binding"/>
    <property type="evidence" value="ECO:0007669"/>
    <property type="project" value="InterPro"/>
</dbReference>
<protein>
    <submittedName>
        <fullName evidence="7">2-hydroxyacid dehydrogenase</fullName>
    </submittedName>
</protein>
<dbReference type="Proteomes" id="UP000323653">
    <property type="component" value="Chromosome"/>
</dbReference>
<evidence type="ECO:0000313" key="8">
    <source>
        <dbReference type="Proteomes" id="UP000323653"/>
    </source>
</evidence>
<accession>A0A5C0VHX5</accession>
<dbReference type="InterPro" id="IPR006139">
    <property type="entry name" value="D-isomer_2_OHA_DH_cat_dom"/>
</dbReference>
<dbReference type="GO" id="GO:0016616">
    <property type="term" value="F:oxidoreductase activity, acting on the CH-OH group of donors, NAD or NADP as acceptor"/>
    <property type="evidence" value="ECO:0007669"/>
    <property type="project" value="InterPro"/>
</dbReference>
<gene>
    <name evidence="7" type="ORF">FYC62_06055</name>
</gene>
<name>A0A5C0VHX5_9SPHI</name>
<reference evidence="7 8" key="1">
    <citation type="submission" date="2019-08" db="EMBL/GenBank/DDBJ databases">
        <title>Pedobacter sp. nov., isolated from Han river, South Korea.</title>
        <authorList>
            <person name="Lee D.-H."/>
            <person name="Kim Y.-S."/>
            <person name="Hwang E.-M."/>
            <person name="Le Tran T.C."/>
            <person name="Cha C.-J."/>
        </authorList>
    </citation>
    <scope>NUCLEOTIDE SEQUENCE [LARGE SCALE GENOMIC DNA]</scope>
    <source>
        <strain evidence="7 8">CJ43</strain>
    </source>
</reference>
<proteinExistence type="inferred from homology"/>
<evidence type="ECO:0000256" key="2">
    <source>
        <dbReference type="ARBA" id="ARBA00023002"/>
    </source>
</evidence>
<organism evidence="7 8">
    <name type="scientific">Pedobacter aquae</name>
    <dbReference type="NCBI Taxonomy" id="2605747"/>
    <lineage>
        <taxon>Bacteria</taxon>
        <taxon>Pseudomonadati</taxon>
        <taxon>Bacteroidota</taxon>
        <taxon>Sphingobacteriia</taxon>
        <taxon>Sphingobacteriales</taxon>
        <taxon>Sphingobacteriaceae</taxon>
        <taxon>Pedobacter</taxon>
    </lineage>
</organism>
<comment type="similarity">
    <text evidence="1 4">Belongs to the D-isomer specific 2-hydroxyacid dehydrogenase family.</text>
</comment>
<evidence type="ECO:0000256" key="3">
    <source>
        <dbReference type="ARBA" id="ARBA00023027"/>
    </source>
</evidence>
<dbReference type="SUPFAM" id="SSF52283">
    <property type="entry name" value="Formate/glycerate dehydrogenase catalytic domain-like"/>
    <property type="match status" value="1"/>
</dbReference>
<evidence type="ECO:0000259" key="5">
    <source>
        <dbReference type="Pfam" id="PF00389"/>
    </source>
</evidence>
<evidence type="ECO:0000259" key="6">
    <source>
        <dbReference type="Pfam" id="PF02826"/>
    </source>
</evidence>
<dbReference type="KEGG" id="pej:FYC62_06055"/>
<evidence type="ECO:0000313" key="7">
    <source>
        <dbReference type="EMBL" id="QEK51281.1"/>
    </source>
</evidence>